<gene>
    <name evidence="2" type="ORF">GX576_06920</name>
</gene>
<feature type="signal peptide" evidence="1">
    <location>
        <begin position="1"/>
        <end position="31"/>
    </location>
</feature>
<evidence type="ECO:0000313" key="2">
    <source>
        <dbReference type="EMBL" id="NLF54115.1"/>
    </source>
</evidence>
<evidence type="ECO:0008006" key="4">
    <source>
        <dbReference type="Google" id="ProtNLM"/>
    </source>
</evidence>
<accession>A0A7X7R7G4</accession>
<evidence type="ECO:0000256" key="1">
    <source>
        <dbReference type="SAM" id="SignalP"/>
    </source>
</evidence>
<feature type="chain" id="PRO_5031548538" description="DUF4384 domain-containing protein" evidence="1">
    <location>
        <begin position="32"/>
        <end position="201"/>
    </location>
</feature>
<organism evidence="2 3">
    <name type="scientific">Thauera phenolivorans</name>
    <dbReference type="NCBI Taxonomy" id="1792543"/>
    <lineage>
        <taxon>Bacteria</taxon>
        <taxon>Pseudomonadati</taxon>
        <taxon>Pseudomonadota</taxon>
        <taxon>Betaproteobacteria</taxon>
        <taxon>Rhodocyclales</taxon>
        <taxon>Zoogloeaceae</taxon>
        <taxon>Thauera</taxon>
    </lineage>
</organism>
<proteinExistence type="predicted"/>
<keyword evidence="1" id="KW-0732">Signal</keyword>
<dbReference type="Proteomes" id="UP000536534">
    <property type="component" value="Unassembled WGS sequence"/>
</dbReference>
<evidence type="ECO:0000313" key="3">
    <source>
        <dbReference type="Proteomes" id="UP000536534"/>
    </source>
</evidence>
<dbReference type="AlphaFoldDB" id="A0A7X7R7G4"/>
<sequence>MESITMEQKMRRLAMALLALGWLGGGAPVHAGGGQPQAKDIVLSGLSGRPAAGEPSSRQAGMSVSVLVASAGGELIPRAADAPFRTGERFRLRVLPTVNGTLVIANTNPAGLTREVLRLPVRAGLEALVPAGEDSEFQLVGQAGEDVLHLSLYAEGSRLPPENDAGAGAKDIRLVTQSTSDASYVVGETGRPLYTRVVVRH</sequence>
<name>A0A7X7R7G4_9RHOO</name>
<protein>
    <recommendedName>
        <fullName evidence="4">DUF4384 domain-containing protein</fullName>
    </recommendedName>
</protein>
<reference evidence="2 3" key="1">
    <citation type="journal article" date="2020" name="Biotechnol. Biofuels">
        <title>New insights from the biogas microbiome by comprehensive genome-resolved metagenomics of nearly 1600 species originating from multiple anaerobic digesters.</title>
        <authorList>
            <person name="Campanaro S."/>
            <person name="Treu L."/>
            <person name="Rodriguez-R L.M."/>
            <person name="Kovalovszki A."/>
            <person name="Ziels R.M."/>
            <person name="Maus I."/>
            <person name="Zhu X."/>
            <person name="Kougias P.G."/>
            <person name="Basile A."/>
            <person name="Luo G."/>
            <person name="Schluter A."/>
            <person name="Konstantinidis K.T."/>
            <person name="Angelidaki I."/>
        </authorList>
    </citation>
    <scope>NUCLEOTIDE SEQUENCE [LARGE SCALE GENOMIC DNA]</scope>
    <source>
        <strain evidence="2">AS06rmzACSIP_256</strain>
    </source>
</reference>
<comment type="caution">
    <text evidence="2">The sequence shown here is derived from an EMBL/GenBank/DDBJ whole genome shotgun (WGS) entry which is preliminary data.</text>
</comment>
<dbReference type="EMBL" id="JAAYYV010000184">
    <property type="protein sequence ID" value="NLF54115.1"/>
    <property type="molecule type" value="Genomic_DNA"/>
</dbReference>